<dbReference type="InterPro" id="IPR043129">
    <property type="entry name" value="ATPase_NBD"/>
</dbReference>
<sequence>MKNLVMLDLGSNSTRMSINQVDDKGNFTEVKRMKQMTRMAEGMGASGTKKLEDKAIERTLKALRDFQKEYQNMPNLTVRGIATAAVRSAENSLEFLERVKELTGVDIEVLSGSAEAYYDYVGVINSLNVRDCVICDMGGGSFELAVVVDKEAVSYVSIPYGAVSLAEKFNAHDKISAQDLFKFYRFILYKFRQLPWLLQGTKLPLVLLGGANRTVARKELMRLGRKDLENIHGVSMSAYSFIETYTEWLGMDRKERADILGPEAERADIIIAGLSPIIFLIEYLQTPEIIFSESGVREGVLYSMLKRE</sequence>
<dbReference type="InterPro" id="IPR003695">
    <property type="entry name" value="Ppx_GppA_N"/>
</dbReference>
<evidence type="ECO:0000256" key="1">
    <source>
        <dbReference type="ARBA" id="ARBA00007125"/>
    </source>
</evidence>
<dbReference type="CDD" id="cd24052">
    <property type="entry name" value="ASKHA_NBD_HpPPX-GppA-like"/>
    <property type="match status" value="1"/>
</dbReference>
<protein>
    <submittedName>
        <fullName evidence="3">Exopolyphosphatase / guanosine-5'-triphosphate,3'-diphosphate pyrophosphatase</fullName>
    </submittedName>
</protein>
<dbReference type="PANTHER" id="PTHR30005:SF0">
    <property type="entry name" value="RETROGRADE REGULATION PROTEIN 2"/>
    <property type="match status" value="1"/>
</dbReference>
<accession>A0A1I2T1N1</accession>
<dbReference type="RefSeq" id="WP_014072988.1">
    <property type="nucleotide sequence ID" value="NZ_AYYL01000066.1"/>
</dbReference>
<feature type="domain" description="Ppx/GppA phosphatase N-terminal" evidence="2">
    <location>
        <begin position="20"/>
        <end position="308"/>
    </location>
</feature>
<reference evidence="4" key="1">
    <citation type="submission" date="2016-10" db="EMBL/GenBank/DDBJ databases">
        <authorList>
            <person name="Varghese N."/>
            <person name="Submissions S."/>
        </authorList>
    </citation>
    <scope>NUCLEOTIDE SEQUENCE [LARGE SCALE GENOMIC DNA]</scope>
    <source>
        <strain evidence="4">DSM 20403</strain>
    </source>
</reference>
<dbReference type="SUPFAM" id="SSF53067">
    <property type="entry name" value="Actin-like ATPase domain"/>
    <property type="match status" value="2"/>
</dbReference>
<dbReference type="EMBL" id="FOPI01000045">
    <property type="protein sequence ID" value="SFG58932.1"/>
    <property type="molecule type" value="Genomic_DNA"/>
</dbReference>
<dbReference type="AlphaFoldDB" id="A0A1I2T1N1"/>
<name>A0A1I2T1N1_9LACO</name>
<dbReference type="InterPro" id="IPR050273">
    <property type="entry name" value="GppA/Ppx_hydrolase"/>
</dbReference>
<organism evidence="3 4">
    <name type="scientific">Ligilactobacillus ruminis DSM 20403 = NBRC 102161</name>
    <dbReference type="NCBI Taxonomy" id="1423798"/>
    <lineage>
        <taxon>Bacteria</taxon>
        <taxon>Bacillati</taxon>
        <taxon>Bacillota</taxon>
        <taxon>Bacilli</taxon>
        <taxon>Lactobacillales</taxon>
        <taxon>Lactobacillaceae</taxon>
        <taxon>Ligilactobacillus</taxon>
    </lineage>
</organism>
<evidence type="ECO:0000259" key="2">
    <source>
        <dbReference type="Pfam" id="PF02541"/>
    </source>
</evidence>
<dbReference type="PANTHER" id="PTHR30005">
    <property type="entry name" value="EXOPOLYPHOSPHATASE"/>
    <property type="match status" value="1"/>
</dbReference>
<dbReference type="GO" id="GO:0006357">
    <property type="term" value="P:regulation of transcription by RNA polymerase II"/>
    <property type="evidence" value="ECO:0007669"/>
    <property type="project" value="TreeGrafter"/>
</dbReference>
<comment type="similarity">
    <text evidence="1">Belongs to the GppA/Ppx family.</text>
</comment>
<gene>
    <name evidence="3" type="ORF">SAMN02910432_01957</name>
</gene>
<evidence type="ECO:0000313" key="4">
    <source>
        <dbReference type="Proteomes" id="UP000182635"/>
    </source>
</evidence>
<dbReference type="GeneID" id="29802237"/>
<proteinExistence type="inferred from homology"/>
<dbReference type="Pfam" id="PF02541">
    <property type="entry name" value="Ppx-GppA"/>
    <property type="match status" value="1"/>
</dbReference>
<evidence type="ECO:0000313" key="3">
    <source>
        <dbReference type="EMBL" id="SFG58932.1"/>
    </source>
</evidence>
<dbReference type="Gene3D" id="3.30.420.150">
    <property type="entry name" value="Exopolyphosphatase. Domain 2"/>
    <property type="match status" value="1"/>
</dbReference>
<dbReference type="Gene3D" id="3.30.420.40">
    <property type="match status" value="1"/>
</dbReference>
<dbReference type="Proteomes" id="UP000182635">
    <property type="component" value="Unassembled WGS sequence"/>
</dbReference>
<dbReference type="OrthoDB" id="9807195at2"/>